<dbReference type="GO" id="GO:0005993">
    <property type="term" value="P:trehalose catabolic process"/>
    <property type="evidence" value="ECO:0007669"/>
    <property type="project" value="InterPro"/>
</dbReference>
<dbReference type="EC" id="3.2.1.28" evidence="5"/>
<dbReference type="InterPro" id="IPR008928">
    <property type="entry name" value="6-hairpin_glycosidase_sf"/>
</dbReference>
<name>A0AAV5S2G9_MAUHU</name>
<dbReference type="Proteomes" id="UP001377567">
    <property type="component" value="Unassembled WGS sequence"/>
</dbReference>
<evidence type="ECO:0000256" key="6">
    <source>
        <dbReference type="SAM" id="MobiDB-lite"/>
    </source>
</evidence>
<dbReference type="FunFam" id="1.50.10.10:FF:000026">
    <property type="entry name" value="Trehalase"/>
    <property type="match status" value="1"/>
</dbReference>
<dbReference type="SUPFAM" id="SSF48208">
    <property type="entry name" value="Six-hairpin glycosidases"/>
    <property type="match status" value="1"/>
</dbReference>
<comment type="similarity">
    <text evidence="2 5">Belongs to the glycosyl hydrolase 37 family.</text>
</comment>
<comment type="caution">
    <text evidence="8">The sequence shown here is derived from an EMBL/GenBank/DDBJ whole genome shotgun (WGS) entry which is preliminary data.</text>
</comment>
<proteinExistence type="inferred from homology"/>
<dbReference type="PRINTS" id="PR00744">
    <property type="entry name" value="GLHYDRLASE37"/>
</dbReference>
<dbReference type="InterPro" id="IPR011120">
    <property type="entry name" value="Trehalase_Ca-bd"/>
</dbReference>
<evidence type="ECO:0000259" key="7">
    <source>
        <dbReference type="Pfam" id="PF07492"/>
    </source>
</evidence>
<dbReference type="EMBL" id="BTGD01000018">
    <property type="protein sequence ID" value="GMM58034.1"/>
    <property type="molecule type" value="Genomic_DNA"/>
</dbReference>
<dbReference type="PROSITE" id="PS00927">
    <property type="entry name" value="TREHALASE_1"/>
    <property type="match status" value="1"/>
</dbReference>
<dbReference type="PROSITE" id="PS00928">
    <property type="entry name" value="TREHALASE_2"/>
    <property type="match status" value="1"/>
</dbReference>
<evidence type="ECO:0000256" key="4">
    <source>
        <dbReference type="ARBA" id="ARBA00023295"/>
    </source>
</evidence>
<evidence type="ECO:0000256" key="1">
    <source>
        <dbReference type="ARBA" id="ARBA00001576"/>
    </source>
</evidence>
<feature type="domain" description="Neutral trehalase Ca2+ binding" evidence="7">
    <location>
        <begin position="146"/>
        <end position="175"/>
    </location>
</feature>
<evidence type="ECO:0000256" key="3">
    <source>
        <dbReference type="ARBA" id="ARBA00022801"/>
    </source>
</evidence>
<dbReference type="GO" id="GO:0005509">
    <property type="term" value="F:calcium ion binding"/>
    <property type="evidence" value="ECO:0007669"/>
    <property type="project" value="InterPro"/>
</dbReference>
<keyword evidence="3 5" id="KW-0378">Hydrolase</keyword>
<reference evidence="8 9" key="1">
    <citation type="journal article" date="2023" name="Elife">
        <title>Identification of key yeast species and microbe-microbe interactions impacting larval growth of Drosophila in the wild.</title>
        <authorList>
            <person name="Mure A."/>
            <person name="Sugiura Y."/>
            <person name="Maeda R."/>
            <person name="Honda K."/>
            <person name="Sakurai N."/>
            <person name="Takahashi Y."/>
            <person name="Watada M."/>
            <person name="Katoh T."/>
            <person name="Gotoh A."/>
            <person name="Gotoh Y."/>
            <person name="Taniguchi I."/>
            <person name="Nakamura K."/>
            <person name="Hayashi T."/>
            <person name="Katayama T."/>
            <person name="Uemura T."/>
            <person name="Hattori Y."/>
        </authorList>
    </citation>
    <scope>NUCLEOTIDE SEQUENCE [LARGE SCALE GENOMIC DNA]</scope>
    <source>
        <strain evidence="8 9">KH-74</strain>
    </source>
</reference>
<accession>A0AAV5S2G9</accession>
<keyword evidence="9" id="KW-1185">Reference proteome</keyword>
<evidence type="ECO:0000256" key="2">
    <source>
        <dbReference type="ARBA" id="ARBA00005615"/>
    </source>
</evidence>
<dbReference type="AlphaFoldDB" id="A0AAV5S2G9"/>
<evidence type="ECO:0000313" key="8">
    <source>
        <dbReference type="EMBL" id="GMM58034.1"/>
    </source>
</evidence>
<dbReference type="PANTHER" id="PTHR23403">
    <property type="entry name" value="TREHALASE"/>
    <property type="match status" value="1"/>
</dbReference>
<evidence type="ECO:0000256" key="5">
    <source>
        <dbReference type="RuleBase" id="RU361180"/>
    </source>
</evidence>
<dbReference type="Pfam" id="PF01204">
    <property type="entry name" value="Trehalase"/>
    <property type="match status" value="1"/>
</dbReference>
<evidence type="ECO:0000313" key="9">
    <source>
        <dbReference type="Proteomes" id="UP001377567"/>
    </source>
</evidence>
<dbReference type="GO" id="GO:0005737">
    <property type="term" value="C:cytoplasm"/>
    <property type="evidence" value="ECO:0007669"/>
    <property type="project" value="InterPro"/>
</dbReference>
<comment type="catalytic activity">
    <reaction evidence="1 5">
        <text>alpha,alpha-trehalose + H2O = alpha-D-glucose + beta-D-glucose</text>
        <dbReference type="Rhea" id="RHEA:32675"/>
        <dbReference type="ChEBI" id="CHEBI:15377"/>
        <dbReference type="ChEBI" id="CHEBI:15903"/>
        <dbReference type="ChEBI" id="CHEBI:16551"/>
        <dbReference type="ChEBI" id="CHEBI:17925"/>
        <dbReference type="EC" id="3.2.1.28"/>
    </reaction>
</comment>
<dbReference type="GO" id="GO:0004555">
    <property type="term" value="F:alpha,alpha-trehalase activity"/>
    <property type="evidence" value="ECO:0007669"/>
    <property type="project" value="UniProtKB-EC"/>
</dbReference>
<sequence>MSRLGKLNTYNFPHDNSEEVDPDDTRSVQSAAAPKEAPRRHHRRMSSINEYNDPFSNAEIYYGPETDPRKSQMAAASAAAAAAAAIPHKLNRIRTMSVFDNKATAAATRLALLGETHLVRRGSEDDSFLSSKGNRRFFIEDVDATLDELLHNEDTDKNYQITVEDKGPKVIKLGTANSFGYNHINIRGTYMLSNLLQELTIAKSFGRHQIFLDEARLNEDPVNRLSRLITNQFWNSLTRKVDLFNIGEMASDTKIDTPEAKNPRVYVPADRPEQYEFYIQAAQMNPSLKLEVEYLPTAITPEYVKSLNRTPGLLALAMEEHVNPSTGEQSLIGYPYAVPGGRFNELYGWDSYMIALGLLESNKVDIAKGMVEHFIFEIKEYGKILNANRSYYLCRSQPPFLTDMANVVFNRIGGTSNPSAVNFIKRSFVAAIREYKSVWTAEPRLDPETGLSCYHPDGLGIPPETEPDHFDTILLPYTKKYNCSFEEFRKMYNDGEVHEPELDEFFLHDRAVRESGHDTTYRFEGVCAYLATIDLNSLLYKYEVDIADAIEKYFGDKFVDPDDYSVTTSADWRKLAQLRKERINKYMWDEEAGFYFDYNVHIKKRTSYESATTFWALWAGLASPEQAARMVEVALPKLEMLCGLVCCTEKSRGPISINRPIRQWDYPFGWAPHQILAWKGLDDYGFTGDAARLAYRWLFMMTKAFVDFNGIVVEKYDVTKATDPHRVEAEYGNQGADFKGVAKEGFGWVNSSYLLGLKFMDNHSRRALGTCITPPLFFNSLKGEYRKKYNLK</sequence>
<dbReference type="Gene3D" id="1.50.10.10">
    <property type="match status" value="1"/>
</dbReference>
<keyword evidence="4 5" id="KW-0326">Glycosidase</keyword>
<dbReference type="Pfam" id="PF07492">
    <property type="entry name" value="Trehalase_Ca-bi"/>
    <property type="match status" value="1"/>
</dbReference>
<organism evidence="8 9">
    <name type="scientific">Maudiozyma humilis</name>
    <name type="common">Sour dough yeast</name>
    <name type="synonym">Kazachstania humilis</name>
    <dbReference type="NCBI Taxonomy" id="51915"/>
    <lineage>
        <taxon>Eukaryota</taxon>
        <taxon>Fungi</taxon>
        <taxon>Dikarya</taxon>
        <taxon>Ascomycota</taxon>
        <taxon>Saccharomycotina</taxon>
        <taxon>Saccharomycetes</taxon>
        <taxon>Saccharomycetales</taxon>
        <taxon>Saccharomycetaceae</taxon>
        <taxon>Maudiozyma</taxon>
    </lineage>
</organism>
<gene>
    <name evidence="8" type="ORF">DAKH74_046500</name>
</gene>
<protein>
    <recommendedName>
        <fullName evidence="5">Trehalase</fullName>
        <ecNumber evidence="5">3.2.1.28</ecNumber>
    </recommendedName>
    <alternativeName>
        <fullName evidence="5">Alpha-trehalose glucohydrolase</fullName>
    </alternativeName>
</protein>
<dbReference type="InterPro" id="IPR012341">
    <property type="entry name" value="6hp_glycosidase-like_sf"/>
</dbReference>
<feature type="region of interest" description="Disordered" evidence="6">
    <location>
        <begin position="1"/>
        <end position="50"/>
    </location>
</feature>
<dbReference type="InterPro" id="IPR018232">
    <property type="entry name" value="Glyco_hydro_37_CS"/>
</dbReference>
<dbReference type="PANTHER" id="PTHR23403:SF6">
    <property type="entry name" value="CYTOSOLIC NEUTRAL TREHALASE-RELATED"/>
    <property type="match status" value="1"/>
</dbReference>
<dbReference type="InterPro" id="IPR001661">
    <property type="entry name" value="Glyco_hydro_37"/>
</dbReference>